<feature type="region of interest" description="Disordered" evidence="1">
    <location>
        <begin position="79"/>
        <end position="103"/>
    </location>
</feature>
<feature type="transmembrane region" description="Helical" evidence="2">
    <location>
        <begin position="626"/>
        <end position="644"/>
    </location>
</feature>
<evidence type="ECO:0000256" key="2">
    <source>
        <dbReference type="SAM" id="Phobius"/>
    </source>
</evidence>
<dbReference type="Proteomes" id="UP001500842">
    <property type="component" value="Unassembled WGS sequence"/>
</dbReference>
<feature type="transmembrane region" description="Helical" evidence="2">
    <location>
        <begin position="526"/>
        <end position="545"/>
    </location>
</feature>
<feature type="transmembrane region" description="Helical" evidence="2">
    <location>
        <begin position="205"/>
        <end position="225"/>
    </location>
</feature>
<feature type="transmembrane region" description="Helical" evidence="2">
    <location>
        <begin position="477"/>
        <end position="494"/>
    </location>
</feature>
<feature type="transmembrane region" description="Helical" evidence="2">
    <location>
        <begin position="650"/>
        <end position="668"/>
    </location>
</feature>
<keyword evidence="2" id="KW-0812">Transmembrane</keyword>
<feature type="transmembrane region" description="Helical" evidence="2">
    <location>
        <begin position="751"/>
        <end position="769"/>
    </location>
</feature>
<proteinExistence type="predicted"/>
<evidence type="ECO:0000313" key="4">
    <source>
        <dbReference type="Proteomes" id="UP001500842"/>
    </source>
</evidence>
<feature type="transmembrane region" description="Helical" evidence="2">
    <location>
        <begin position="344"/>
        <end position="365"/>
    </location>
</feature>
<feature type="transmembrane region" description="Helical" evidence="2">
    <location>
        <begin position="673"/>
        <end position="689"/>
    </location>
</feature>
<evidence type="ECO:0000313" key="3">
    <source>
        <dbReference type="EMBL" id="GAA1547568.1"/>
    </source>
</evidence>
<feature type="transmembrane region" description="Helical" evidence="2">
    <location>
        <begin position="232"/>
        <end position="251"/>
    </location>
</feature>
<feature type="transmembrane region" description="Helical" evidence="2">
    <location>
        <begin position="601"/>
        <end position="619"/>
    </location>
</feature>
<feature type="transmembrane region" description="Helical" evidence="2">
    <location>
        <begin position="448"/>
        <end position="465"/>
    </location>
</feature>
<feature type="transmembrane region" description="Helical" evidence="2">
    <location>
        <begin position="371"/>
        <end position="390"/>
    </location>
</feature>
<feature type="transmembrane region" description="Helical" evidence="2">
    <location>
        <begin position="801"/>
        <end position="818"/>
    </location>
</feature>
<keyword evidence="2" id="KW-1133">Transmembrane helix</keyword>
<gene>
    <name evidence="3" type="ORF">GCM10009788_57110</name>
</gene>
<feature type="transmembrane region" description="Helical" evidence="2">
    <location>
        <begin position="146"/>
        <end position="166"/>
    </location>
</feature>
<feature type="transmembrane region" description="Helical" evidence="2">
    <location>
        <begin position="119"/>
        <end position="140"/>
    </location>
</feature>
<feature type="transmembrane region" description="Helical" evidence="2">
    <location>
        <begin position="397"/>
        <end position="418"/>
    </location>
</feature>
<organism evidence="3 4">
    <name type="scientific">Nocardioides humi</name>
    <dbReference type="NCBI Taxonomy" id="449461"/>
    <lineage>
        <taxon>Bacteria</taxon>
        <taxon>Bacillati</taxon>
        <taxon>Actinomycetota</taxon>
        <taxon>Actinomycetes</taxon>
        <taxon>Propionibacteriales</taxon>
        <taxon>Nocardioidaceae</taxon>
        <taxon>Nocardioides</taxon>
    </lineage>
</organism>
<evidence type="ECO:0008006" key="5">
    <source>
        <dbReference type="Google" id="ProtNLM"/>
    </source>
</evidence>
<accession>A0ABN2BU24</accession>
<feature type="transmembrane region" description="Helical" evidence="2">
    <location>
        <begin position="283"/>
        <end position="304"/>
    </location>
</feature>
<dbReference type="InterPro" id="IPR058062">
    <property type="entry name" value="SCO7613_C"/>
</dbReference>
<comment type="caution">
    <text evidence="3">The sequence shown here is derived from an EMBL/GenBank/DDBJ whole genome shotgun (WGS) entry which is preliminary data.</text>
</comment>
<feature type="transmembrane region" description="Helical" evidence="2">
    <location>
        <begin position="178"/>
        <end position="199"/>
    </location>
</feature>
<feature type="transmembrane region" description="Helical" evidence="2">
    <location>
        <begin position="500"/>
        <end position="519"/>
    </location>
</feature>
<feature type="compositionally biased region" description="Pro residues" evidence="1">
    <location>
        <begin position="91"/>
        <end position="103"/>
    </location>
</feature>
<keyword evidence="4" id="KW-1185">Reference proteome</keyword>
<feature type="transmembrane region" description="Helical" evidence="2">
    <location>
        <begin position="551"/>
        <end position="569"/>
    </location>
</feature>
<dbReference type="EMBL" id="BAAAOR010000048">
    <property type="protein sequence ID" value="GAA1547568.1"/>
    <property type="molecule type" value="Genomic_DNA"/>
</dbReference>
<dbReference type="NCBIfam" id="NF047321">
    <property type="entry name" value="SCO7613_CTERM"/>
    <property type="match status" value="1"/>
</dbReference>
<feature type="transmembrane region" description="Helical" evidence="2">
    <location>
        <begin position="316"/>
        <end position="337"/>
    </location>
</feature>
<reference evidence="3 4" key="1">
    <citation type="journal article" date="2019" name="Int. J. Syst. Evol. Microbiol.">
        <title>The Global Catalogue of Microorganisms (GCM) 10K type strain sequencing project: providing services to taxonomists for standard genome sequencing and annotation.</title>
        <authorList>
            <consortium name="The Broad Institute Genomics Platform"/>
            <consortium name="The Broad Institute Genome Sequencing Center for Infectious Disease"/>
            <person name="Wu L."/>
            <person name="Ma J."/>
        </authorList>
    </citation>
    <scope>NUCLEOTIDE SEQUENCE [LARGE SCALE GENOMIC DNA]</scope>
    <source>
        <strain evidence="3 4">JCM 14942</strain>
    </source>
</reference>
<keyword evidence="2" id="KW-0472">Membrane</keyword>
<evidence type="ECO:0000256" key="1">
    <source>
        <dbReference type="SAM" id="MobiDB-lite"/>
    </source>
</evidence>
<name>A0ABN2BU24_9ACTN</name>
<dbReference type="RefSeq" id="WP_141003404.1">
    <property type="nucleotide sequence ID" value="NZ_BAAAOR010000048.1"/>
</dbReference>
<feature type="transmembrane region" description="Helical" evidence="2">
    <location>
        <begin position="257"/>
        <end position="276"/>
    </location>
</feature>
<feature type="transmembrane region" description="Helical" evidence="2">
    <location>
        <begin position="576"/>
        <end position="595"/>
    </location>
</feature>
<sequence>MRYADPHLCPDCRSDLPAGVPVCPTCDLLVRHPLAVDLFGTLRRADGLLDELRTASDAFHGQPATVALGGPLVPPAAPVQPKRAPAGLPSYPRPVPPPPPPGPVPPSPVGVSFASVPKILLGLGAFCLLVAAVIFLAVSWSSLGVGGRTAVLAGLTLAAGASALLLHRAGLRIAGESLVVVALGLLALDVIGAGAAGWLGDGPDGVTACITGLVVALAGTGLGLLRMTDRPRLVAPQVITGLGLLVGYAGAASATDHWLVAGHVLTALGIGTVLIGHRLDAPALLWSAASAAGLTWLSTAGGAFVESVVDPDLHQLWVDGTGWSLLVSAAVLLVPGVVARNRGLLLAGASGAAMLVTVVLTLPCIDTDARIVGLVALGTTAGWVLALGVLPRAVRVVAIAPAVTGSLVLAGIALQTTADALDRWSRLGDAFDRPFGVRLTAPDPVTEPLLLVPSLLAVVACIALIDRDRARRTLPVWARFAGLVAGVGAATTVASYDVPLAVPLAVLTVVALGAVALALRTAAAEAIAWAGVAAATTTAVAIGALPSDGLVLANLAPLALALVTLAVLGRQPVTRVVAGVSAPAALGLVTAAAVMVIGDDAAWVSIPVLLAVGVLALTLPRPDIEISAITVAVLALPASLVTTADVGGYTALWLTVAGFLVAGTALLHESRRVCAIAGGVLLLLASWVRLADLDVTEPEPYTLPLAAALLAFGLWRLQRSAAIGTLEALLPGLLLATVPSLLWVLDDPVSLRALVLGGACLALTIAGAAMRWSAPLLVGASVGAAVVLRELGPYAGEFPKWVWIGLAGALLTVVGITWERRLLDVRRAVGLLGRLR</sequence>
<protein>
    <recommendedName>
        <fullName evidence="5">Integral membrane protein</fullName>
    </recommendedName>
</protein>
<feature type="transmembrane region" description="Helical" evidence="2">
    <location>
        <begin position="729"/>
        <end position="745"/>
    </location>
</feature>